<dbReference type="InterPro" id="IPR036322">
    <property type="entry name" value="WD40_repeat_dom_sf"/>
</dbReference>
<dbReference type="OrthoDB" id="7668193at2759"/>
<evidence type="ECO:0000313" key="3">
    <source>
        <dbReference type="EMBL" id="ETO07792.1"/>
    </source>
</evidence>
<proteinExistence type="predicted"/>
<dbReference type="Gene3D" id="2.130.10.10">
    <property type="entry name" value="YVTN repeat-like/Quinoprotein amine dehydrogenase"/>
    <property type="match status" value="1"/>
</dbReference>
<dbReference type="PANTHER" id="PTHR19854:SF1">
    <property type="entry name" value="GUANINE NUCLEOTIDE-BINDING PROTEIN SUBUNIT BETA-LIKE PROTEIN 1"/>
    <property type="match status" value="1"/>
</dbReference>
<dbReference type="EMBL" id="ASPP01025732">
    <property type="protein sequence ID" value="ETO07792.1"/>
    <property type="molecule type" value="Genomic_DNA"/>
</dbReference>
<feature type="non-terminal residue" evidence="3">
    <location>
        <position position="235"/>
    </location>
</feature>
<reference evidence="3 4" key="1">
    <citation type="journal article" date="2013" name="Curr. Biol.">
        <title>The Genome of the Foraminiferan Reticulomyxa filosa.</title>
        <authorList>
            <person name="Glockner G."/>
            <person name="Hulsmann N."/>
            <person name="Schleicher M."/>
            <person name="Noegel A.A."/>
            <person name="Eichinger L."/>
            <person name="Gallinger C."/>
            <person name="Pawlowski J."/>
            <person name="Sierra R."/>
            <person name="Euteneuer U."/>
            <person name="Pillet L."/>
            <person name="Moustafa A."/>
            <person name="Platzer M."/>
            <person name="Groth M."/>
            <person name="Szafranski K."/>
            <person name="Schliwa M."/>
        </authorList>
    </citation>
    <scope>NUCLEOTIDE SEQUENCE [LARGE SCALE GENOMIC DNA]</scope>
</reference>
<keyword evidence="1" id="KW-0853">WD repeat</keyword>
<gene>
    <name evidence="3" type="ORF">RFI_29597</name>
</gene>
<sequence length="235" mass="26442">MPEPLFILRHHTDEISVVNFLIGLPKFKKEPILVSGDVGGCVKLWDLETRRPLHSFNPCEAKKGAILNVTNTVSHDYMITQSRSPMSGMIKIWDLNKLGNQSGTEKGTGTVREFDSKCTTFCKCSVMEPCILTEKNDKSKEIGHNLILCCVNEDKSNVDVWDIRSFQKLRAINIAKISEEKRGMIMSIQAYSIVRGDVSADKSQMILWLASESGHVDLYDVTNDKMLASHKFGKF</sequence>
<evidence type="ECO:0000313" key="4">
    <source>
        <dbReference type="Proteomes" id="UP000023152"/>
    </source>
</evidence>
<dbReference type="Proteomes" id="UP000023152">
    <property type="component" value="Unassembled WGS sequence"/>
</dbReference>
<keyword evidence="4" id="KW-1185">Reference proteome</keyword>
<name>X6M2V8_RETFI</name>
<dbReference type="PANTHER" id="PTHR19854">
    <property type="entry name" value="TRANSDUCIN BETA-LIKE 3"/>
    <property type="match status" value="1"/>
</dbReference>
<accession>X6M2V8</accession>
<evidence type="ECO:0000256" key="2">
    <source>
        <dbReference type="ARBA" id="ARBA00022737"/>
    </source>
</evidence>
<dbReference type="SUPFAM" id="SSF50978">
    <property type="entry name" value="WD40 repeat-like"/>
    <property type="match status" value="1"/>
</dbReference>
<organism evidence="3 4">
    <name type="scientific">Reticulomyxa filosa</name>
    <dbReference type="NCBI Taxonomy" id="46433"/>
    <lineage>
        <taxon>Eukaryota</taxon>
        <taxon>Sar</taxon>
        <taxon>Rhizaria</taxon>
        <taxon>Retaria</taxon>
        <taxon>Foraminifera</taxon>
        <taxon>Monothalamids</taxon>
        <taxon>Reticulomyxidae</taxon>
        <taxon>Reticulomyxa</taxon>
    </lineage>
</organism>
<protein>
    <submittedName>
        <fullName evidence="3">Uncharacterized protein</fullName>
    </submittedName>
</protein>
<dbReference type="InterPro" id="IPR015943">
    <property type="entry name" value="WD40/YVTN_repeat-like_dom_sf"/>
</dbReference>
<comment type="caution">
    <text evidence="3">The sequence shown here is derived from an EMBL/GenBank/DDBJ whole genome shotgun (WGS) entry which is preliminary data.</text>
</comment>
<dbReference type="AlphaFoldDB" id="X6M2V8"/>
<evidence type="ECO:0000256" key="1">
    <source>
        <dbReference type="ARBA" id="ARBA00022574"/>
    </source>
</evidence>
<keyword evidence="2" id="KW-0677">Repeat</keyword>